<gene>
    <name evidence="1" type="ORF">MNBD_GAMMA16-1194</name>
</gene>
<protein>
    <submittedName>
        <fullName evidence="1">Uncharacterized protein</fullName>
    </submittedName>
</protein>
<reference evidence="1" key="1">
    <citation type="submission" date="2018-06" db="EMBL/GenBank/DDBJ databases">
        <authorList>
            <person name="Zhirakovskaya E."/>
        </authorList>
    </citation>
    <scope>NUCLEOTIDE SEQUENCE</scope>
</reference>
<sequence length="87" mass="9194">MNIIPAPVAVAEETPNSAPLGKSITNSLCPGKKAGMVNATTSANNILYAFFGIAVLDKSKTITIPMKHNTKILELISNRINKAAMPD</sequence>
<proteinExistence type="predicted"/>
<organism evidence="1">
    <name type="scientific">hydrothermal vent metagenome</name>
    <dbReference type="NCBI Taxonomy" id="652676"/>
    <lineage>
        <taxon>unclassified sequences</taxon>
        <taxon>metagenomes</taxon>
        <taxon>ecological metagenomes</taxon>
    </lineage>
</organism>
<evidence type="ECO:0000313" key="1">
    <source>
        <dbReference type="EMBL" id="VAW88672.1"/>
    </source>
</evidence>
<name>A0A3B0ZMP2_9ZZZZ</name>
<dbReference type="EMBL" id="UOFO01000149">
    <property type="protein sequence ID" value="VAW88672.1"/>
    <property type="molecule type" value="Genomic_DNA"/>
</dbReference>
<accession>A0A3B0ZMP2</accession>
<dbReference type="AlphaFoldDB" id="A0A3B0ZMP2"/>